<dbReference type="Proteomes" id="UP000239209">
    <property type="component" value="Unassembled WGS sequence"/>
</dbReference>
<reference evidence="2 3" key="1">
    <citation type="submission" date="2018-03" db="EMBL/GenBank/DDBJ databases">
        <title>Genomic Encyclopedia of Archaeal and Bacterial Type Strains, Phase II (KMG-II): from individual species to whole genera.</title>
        <authorList>
            <person name="Goeker M."/>
        </authorList>
    </citation>
    <scope>NUCLEOTIDE SEQUENCE [LARGE SCALE GENOMIC DNA]</scope>
    <source>
        <strain evidence="2 3">DSM 45348</strain>
    </source>
</reference>
<dbReference type="InterPro" id="IPR000772">
    <property type="entry name" value="Ricin_B_lectin"/>
</dbReference>
<dbReference type="OrthoDB" id="4816288at2"/>
<dbReference type="Pfam" id="PF00652">
    <property type="entry name" value="Ricin_B_lectin"/>
    <property type="match status" value="1"/>
</dbReference>
<dbReference type="PROSITE" id="PS50231">
    <property type="entry name" value="RICIN_B_LECTIN"/>
    <property type="match status" value="2"/>
</dbReference>
<evidence type="ECO:0000259" key="1">
    <source>
        <dbReference type="Pfam" id="PF00652"/>
    </source>
</evidence>
<dbReference type="SUPFAM" id="SSF50370">
    <property type="entry name" value="Ricin B-like lectins"/>
    <property type="match status" value="2"/>
</dbReference>
<dbReference type="InterPro" id="IPR035992">
    <property type="entry name" value="Ricin_B-like_lectins"/>
</dbReference>
<dbReference type="Gene3D" id="2.80.10.50">
    <property type="match status" value="2"/>
</dbReference>
<accession>A0A2T0RSB0</accession>
<keyword evidence="2" id="KW-0430">Lectin</keyword>
<evidence type="ECO:0000313" key="2">
    <source>
        <dbReference type="EMBL" id="PRY24076.1"/>
    </source>
</evidence>
<dbReference type="GO" id="GO:0030246">
    <property type="term" value="F:carbohydrate binding"/>
    <property type="evidence" value="ECO:0007669"/>
    <property type="project" value="UniProtKB-KW"/>
</dbReference>
<name>A0A2T0RSB0_9ACTN</name>
<dbReference type="EMBL" id="PVZG01000014">
    <property type="protein sequence ID" value="PRY24076.1"/>
    <property type="molecule type" value="Genomic_DNA"/>
</dbReference>
<organism evidence="2 3">
    <name type="scientific">Pseudosporangium ferrugineum</name>
    <dbReference type="NCBI Taxonomy" id="439699"/>
    <lineage>
        <taxon>Bacteria</taxon>
        <taxon>Bacillati</taxon>
        <taxon>Actinomycetota</taxon>
        <taxon>Actinomycetes</taxon>
        <taxon>Micromonosporales</taxon>
        <taxon>Micromonosporaceae</taxon>
        <taxon>Pseudosporangium</taxon>
    </lineage>
</organism>
<sequence>MTGRHDDRGSLPMAMLLVIVGLGLSGLLAATLGTQVRGTRSTVQSTEALDAAQSGLEVALGHLRLAVTDGVGDPAKLPCGPFTGPVSRATGQTYEVTVSYLTSRPPAGDLDWAREHRMACTGGHLSSTDKPVYVLLSSTGHARENGVPRTVTATYTLHSRSRRNVAGGLVHVLGRNDPDLCFAAPAATPLAGDPLTLQVCDSNDERQRFAYASKLTLILVSSQASGSPGMCLDAAPDHGEQVVFRPCADPVIERQQWSLNDRANFEGTRGGARDQQCFHVVSPGVPGSTIVLHAAAEDPPGVSQYDKACGDDYTITRSFQPDPAVGTGGAGASSNQLVNFEQFGRCFDVSGDDVTTPYMVIWPCKQSPAGTVQWNQVWHLPAIADGATSATGVIWLHSDRDNRTYCLSSPGRLNPPGYSPANGVYPRVVTCDPAAAPAPALTWTRRGDTGVFATAYRIETSYGIAPGNPPWCLAPTDTTVDYWSTGNKDVSKGTLAACDGSRGQKWNADPMVLGSAVTDVSEK</sequence>
<gene>
    <name evidence="2" type="ORF">CLV70_114209</name>
</gene>
<dbReference type="RefSeq" id="WP_106129465.1">
    <property type="nucleotide sequence ID" value="NZ_PVZG01000014.1"/>
</dbReference>
<protein>
    <submittedName>
        <fullName evidence="2">Ricin-type beta-trefoil lectin protein</fullName>
    </submittedName>
</protein>
<keyword evidence="3" id="KW-1185">Reference proteome</keyword>
<comment type="caution">
    <text evidence="2">The sequence shown here is derived from an EMBL/GenBank/DDBJ whole genome shotgun (WGS) entry which is preliminary data.</text>
</comment>
<dbReference type="AlphaFoldDB" id="A0A2T0RSB0"/>
<proteinExistence type="predicted"/>
<evidence type="ECO:0000313" key="3">
    <source>
        <dbReference type="Proteomes" id="UP000239209"/>
    </source>
</evidence>
<feature type="domain" description="Ricin B lectin" evidence="1">
    <location>
        <begin position="177"/>
        <end position="264"/>
    </location>
</feature>